<dbReference type="PROSITE" id="PS50026">
    <property type="entry name" value="EGF_3"/>
    <property type="match status" value="1"/>
</dbReference>
<feature type="domain" description="Apple" evidence="8">
    <location>
        <begin position="186"/>
        <end position="273"/>
    </location>
</feature>
<keyword evidence="6" id="KW-0245">EGF-like domain</keyword>
<evidence type="ECO:0000259" key="8">
    <source>
        <dbReference type="PROSITE" id="PS50948"/>
    </source>
</evidence>
<dbReference type="InterPro" id="IPR003609">
    <property type="entry name" value="Pan_app"/>
</dbReference>
<evidence type="ECO:0000259" key="7">
    <source>
        <dbReference type="PROSITE" id="PS50026"/>
    </source>
</evidence>
<keyword evidence="2" id="KW-0732">Signal</keyword>
<dbReference type="SMART" id="SM00473">
    <property type="entry name" value="PAN_AP"/>
    <property type="match status" value="1"/>
</dbReference>
<sequence length="279" mass="32302">MKFGWDLRKGLNTRFTAWRNWDDPCPGDLSFGAAAVDDIYPEAYIWKGKATFYRTGPWNGIGFSGSPELQQVDQLFDSQVVYNGNELYYMYKLKYNSVISIVVLNQTKMAVELLIWMEGDQSWQSYFRAPRNDCDNYGRCGANANCMVLETVGFCQCLKGYKPKSPQRWNLRDWSEGCVRNNQLNCHKEKEKDEDGFLELDRIKMPDTRNTWFNDGMNLKECRVKCLNNCSCVAYSNRDIRGEGKGCRIWFGNLMDIRQIPANGQILYIRLPASELGRL</sequence>
<evidence type="ECO:0000256" key="5">
    <source>
        <dbReference type="ARBA" id="ARBA00048679"/>
    </source>
</evidence>
<dbReference type="InterPro" id="IPR000742">
    <property type="entry name" value="EGF"/>
</dbReference>
<dbReference type="EMBL" id="BTGU01019428">
    <property type="protein sequence ID" value="GMN72652.1"/>
    <property type="molecule type" value="Genomic_DNA"/>
</dbReference>
<dbReference type="PROSITE" id="PS50948">
    <property type="entry name" value="PAN"/>
    <property type="match status" value="1"/>
</dbReference>
<dbReference type="AlphaFoldDB" id="A0AA88JHV0"/>
<evidence type="ECO:0000256" key="3">
    <source>
        <dbReference type="ARBA" id="ARBA00023157"/>
    </source>
</evidence>
<keyword evidence="10" id="KW-1185">Reference proteome</keyword>
<evidence type="ECO:0000313" key="9">
    <source>
        <dbReference type="EMBL" id="GMN72652.1"/>
    </source>
</evidence>
<dbReference type="InterPro" id="IPR000858">
    <property type="entry name" value="S_locus_glycoprot_dom"/>
</dbReference>
<evidence type="ECO:0000256" key="6">
    <source>
        <dbReference type="PROSITE-ProRule" id="PRU00076"/>
    </source>
</evidence>
<dbReference type="CDD" id="cd01098">
    <property type="entry name" value="PAN_AP_plant"/>
    <property type="match status" value="1"/>
</dbReference>
<dbReference type="Pfam" id="PF00954">
    <property type="entry name" value="S_locus_glycop"/>
    <property type="match status" value="1"/>
</dbReference>
<comment type="catalytic activity">
    <reaction evidence="4">
        <text>L-threonyl-[protein] + ATP = O-phospho-L-threonyl-[protein] + ADP + H(+)</text>
        <dbReference type="Rhea" id="RHEA:46608"/>
        <dbReference type="Rhea" id="RHEA-COMP:11060"/>
        <dbReference type="Rhea" id="RHEA-COMP:11605"/>
        <dbReference type="ChEBI" id="CHEBI:15378"/>
        <dbReference type="ChEBI" id="CHEBI:30013"/>
        <dbReference type="ChEBI" id="CHEBI:30616"/>
        <dbReference type="ChEBI" id="CHEBI:61977"/>
        <dbReference type="ChEBI" id="CHEBI:456216"/>
        <dbReference type="EC" id="2.7.11.1"/>
    </reaction>
</comment>
<comment type="caution">
    <text evidence="6">Lacks conserved residue(s) required for the propagation of feature annotation.</text>
</comment>
<gene>
    <name evidence="9" type="ORF">TIFTF001_056030</name>
</gene>
<comment type="catalytic activity">
    <reaction evidence="5">
        <text>L-seryl-[protein] + ATP = O-phospho-L-seryl-[protein] + ADP + H(+)</text>
        <dbReference type="Rhea" id="RHEA:17989"/>
        <dbReference type="Rhea" id="RHEA-COMP:9863"/>
        <dbReference type="Rhea" id="RHEA-COMP:11604"/>
        <dbReference type="ChEBI" id="CHEBI:15378"/>
        <dbReference type="ChEBI" id="CHEBI:29999"/>
        <dbReference type="ChEBI" id="CHEBI:30616"/>
        <dbReference type="ChEBI" id="CHEBI:83421"/>
        <dbReference type="ChEBI" id="CHEBI:456216"/>
        <dbReference type="EC" id="2.7.11.1"/>
    </reaction>
</comment>
<keyword evidence="3" id="KW-1015">Disulfide bond</keyword>
<reference evidence="9" key="1">
    <citation type="submission" date="2023-07" db="EMBL/GenBank/DDBJ databases">
        <title>draft genome sequence of fig (Ficus carica).</title>
        <authorList>
            <person name="Takahashi T."/>
            <person name="Nishimura K."/>
        </authorList>
    </citation>
    <scope>NUCLEOTIDE SEQUENCE</scope>
</reference>
<dbReference type="Pfam" id="PF08276">
    <property type="entry name" value="PAN_2"/>
    <property type="match status" value="1"/>
</dbReference>
<proteinExistence type="predicted"/>
<evidence type="ECO:0000256" key="4">
    <source>
        <dbReference type="ARBA" id="ARBA00047899"/>
    </source>
</evidence>
<evidence type="ECO:0000313" key="10">
    <source>
        <dbReference type="Proteomes" id="UP001187192"/>
    </source>
</evidence>
<evidence type="ECO:0000256" key="2">
    <source>
        <dbReference type="ARBA" id="ARBA00022729"/>
    </source>
</evidence>
<accession>A0AA88JHV0</accession>
<name>A0AA88JHV0_FICCA</name>
<evidence type="ECO:0000256" key="1">
    <source>
        <dbReference type="ARBA" id="ARBA00012513"/>
    </source>
</evidence>
<dbReference type="PANTHER" id="PTHR32444">
    <property type="entry name" value="BULB-TYPE LECTIN DOMAIN-CONTAINING PROTEIN"/>
    <property type="match status" value="1"/>
</dbReference>
<organism evidence="9 10">
    <name type="scientific">Ficus carica</name>
    <name type="common">Common fig</name>
    <dbReference type="NCBI Taxonomy" id="3494"/>
    <lineage>
        <taxon>Eukaryota</taxon>
        <taxon>Viridiplantae</taxon>
        <taxon>Streptophyta</taxon>
        <taxon>Embryophyta</taxon>
        <taxon>Tracheophyta</taxon>
        <taxon>Spermatophyta</taxon>
        <taxon>Magnoliopsida</taxon>
        <taxon>eudicotyledons</taxon>
        <taxon>Gunneridae</taxon>
        <taxon>Pentapetalae</taxon>
        <taxon>rosids</taxon>
        <taxon>fabids</taxon>
        <taxon>Rosales</taxon>
        <taxon>Moraceae</taxon>
        <taxon>Ficeae</taxon>
        <taxon>Ficus</taxon>
    </lineage>
</organism>
<protein>
    <recommendedName>
        <fullName evidence="1">non-specific serine/threonine protein kinase</fullName>
        <ecNumber evidence="1">2.7.11.1</ecNumber>
    </recommendedName>
</protein>
<dbReference type="GO" id="GO:0004674">
    <property type="term" value="F:protein serine/threonine kinase activity"/>
    <property type="evidence" value="ECO:0007669"/>
    <property type="project" value="UniProtKB-EC"/>
</dbReference>
<dbReference type="Proteomes" id="UP001187192">
    <property type="component" value="Unassembled WGS sequence"/>
</dbReference>
<feature type="domain" description="EGF-like" evidence="7">
    <location>
        <begin position="130"/>
        <end position="167"/>
    </location>
</feature>
<dbReference type="EC" id="2.7.11.1" evidence="1"/>
<dbReference type="GO" id="GO:0048544">
    <property type="term" value="P:recognition of pollen"/>
    <property type="evidence" value="ECO:0007669"/>
    <property type="project" value="InterPro"/>
</dbReference>
<dbReference type="PANTHER" id="PTHR32444:SF234">
    <property type="entry name" value="RECEPTOR-LIKE SERINE_THREONINE-PROTEIN KINASE"/>
    <property type="match status" value="1"/>
</dbReference>
<comment type="caution">
    <text evidence="9">The sequence shown here is derived from an EMBL/GenBank/DDBJ whole genome shotgun (WGS) entry which is preliminary data.</text>
</comment>